<keyword evidence="7" id="KW-0472">Membrane</keyword>
<evidence type="ECO:0000256" key="6">
    <source>
        <dbReference type="SAM" id="MobiDB-lite"/>
    </source>
</evidence>
<evidence type="ECO:0000256" key="5">
    <source>
        <dbReference type="ARBA" id="ARBA00026215"/>
    </source>
</evidence>
<dbReference type="PANTHER" id="PTHR33958:SF1">
    <property type="entry name" value="CILIA- AND FLAGELLA-ASSOCIATED PROTEIN 418"/>
    <property type="match status" value="1"/>
</dbReference>
<keyword evidence="7" id="KW-0812">Transmembrane</keyword>
<reference evidence="9" key="1">
    <citation type="submission" date="2025-08" db="UniProtKB">
        <authorList>
            <consortium name="RefSeq"/>
        </authorList>
    </citation>
    <scope>IDENTIFICATION</scope>
    <source>
        <tissue evidence="9">Blood</tissue>
    </source>
</reference>
<dbReference type="GeneID" id="116530537"/>
<keyword evidence="7" id="KW-1133">Transmembrane helix</keyword>
<evidence type="ECO:0000256" key="3">
    <source>
        <dbReference type="ARBA" id="ARBA00022490"/>
    </source>
</evidence>
<keyword evidence="8" id="KW-1185">Reference proteome</keyword>
<evidence type="ECO:0000256" key="4">
    <source>
        <dbReference type="ARBA" id="ARBA00024819"/>
    </source>
</evidence>
<feature type="region of interest" description="Disordered" evidence="6">
    <location>
        <begin position="28"/>
        <end position="54"/>
    </location>
</feature>
<gene>
    <name evidence="9" type="primary">CUNH8orf37</name>
</gene>
<comment type="subcellular location">
    <subcellularLocation>
        <location evidence="2">Cytoplasm</location>
    </subcellularLocation>
    <subcellularLocation>
        <location evidence="1">Photoreceptor inner segment</location>
    </subcellularLocation>
</comment>
<dbReference type="AlphaFoldDB" id="A0A6J3FGN0"/>
<evidence type="ECO:0000256" key="1">
    <source>
        <dbReference type="ARBA" id="ARBA00004437"/>
    </source>
</evidence>
<comment type="function">
    <text evidence="4">May be involved in photoreceptor outer segment disk morphogenesis.</text>
</comment>
<name>A0A6J3FGN0_SAPAP</name>
<keyword evidence="3" id="KW-0963">Cytoplasm</keyword>
<evidence type="ECO:0000313" key="9">
    <source>
        <dbReference type="RefSeq" id="XP_032104532.1"/>
    </source>
</evidence>
<organism evidence="8 9">
    <name type="scientific">Sapajus apella</name>
    <name type="common">Brown-capped capuchin</name>
    <name type="synonym">Cebus apella</name>
    <dbReference type="NCBI Taxonomy" id="9515"/>
    <lineage>
        <taxon>Eukaryota</taxon>
        <taxon>Metazoa</taxon>
        <taxon>Chordata</taxon>
        <taxon>Craniata</taxon>
        <taxon>Vertebrata</taxon>
        <taxon>Euteleostomi</taxon>
        <taxon>Mammalia</taxon>
        <taxon>Eutheria</taxon>
        <taxon>Euarchontoglires</taxon>
        <taxon>Primates</taxon>
        <taxon>Haplorrhini</taxon>
        <taxon>Platyrrhini</taxon>
        <taxon>Cebidae</taxon>
        <taxon>Cebinae</taxon>
        <taxon>Sapajus</taxon>
    </lineage>
</organism>
<dbReference type="GO" id="GO:0001917">
    <property type="term" value="C:photoreceptor inner segment"/>
    <property type="evidence" value="ECO:0007669"/>
    <property type="project" value="UniProtKB-SubCell"/>
</dbReference>
<dbReference type="GO" id="GO:0005829">
    <property type="term" value="C:cytosol"/>
    <property type="evidence" value="ECO:0007669"/>
    <property type="project" value="TreeGrafter"/>
</dbReference>
<dbReference type="Pfam" id="PF14996">
    <property type="entry name" value="RMP"/>
    <property type="match status" value="1"/>
</dbReference>
<feature type="transmembrane region" description="Helical" evidence="7">
    <location>
        <begin position="214"/>
        <end position="240"/>
    </location>
</feature>
<protein>
    <recommendedName>
        <fullName evidence="5">Cilia- and flagella-associated protein 418</fullName>
    </recommendedName>
</protein>
<evidence type="ECO:0000256" key="7">
    <source>
        <dbReference type="SAM" id="Phobius"/>
    </source>
</evidence>
<accession>A0A6J3FGN0</accession>
<dbReference type="PANTHER" id="PTHR33958">
    <property type="entry name" value="PROTEIN C8ORF37"/>
    <property type="match status" value="1"/>
</dbReference>
<dbReference type="InterPro" id="IPR029239">
    <property type="entry name" value="CFAP418"/>
</dbReference>
<evidence type="ECO:0000256" key="2">
    <source>
        <dbReference type="ARBA" id="ARBA00004496"/>
    </source>
</evidence>
<dbReference type="CTD" id="157657"/>
<proteinExistence type="predicted"/>
<evidence type="ECO:0000313" key="8">
    <source>
        <dbReference type="Proteomes" id="UP000504640"/>
    </source>
</evidence>
<dbReference type="RefSeq" id="XP_032104532.1">
    <property type="nucleotide sequence ID" value="XM_032248641.1"/>
</dbReference>
<sequence>MAEDLDELLDEVESKFCTPDLLRRGVVEQPKGCRGGTHSSDQNQAEAKENLRSTETFKREDDLDSLINEIFEEPNLDKKTSKLKSKSSGNTSVRASIQGLGKSCSPVYLGGSSIPCGIGTSISWRACNHLRCIACDFLVVSYDDYMWDKSCDYLFFRMPSHHFIYLNPTCLQSTIHHRSSMILSPLSQLKENSSFPVYSWCFGHIIYCNIKLKHLGWCITAFLVAEIMSYSYLYNLYILVHLRHT</sequence>
<dbReference type="Proteomes" id="UP000504640">
    <property type="component" value="Unplaced"/>
</dbReference>